<dbReference type="SUPFAM" id="SSF51735">
    <property type="entry name" value="NAD(P)-binding Rossmann-fold domains"/>
    <property type="match status" value="1"/>
</dbReference>
<dbReference type="PANTHER" id="PTHR24320">
    <property type="entry name" value="RETINOL DEHYDROGENASE"/>
    <property type="match status" value="1"/>
</dbReference>
<accession>A0A4Z0YHC4</accession>
<name>A0A4Z0YHC4_9PEZI</name>
<dbReference type="PANTHER" id="PTHR24320:SF148">
    <property type="entry name" value="NAD(P)-BINDING ROSSMANN-FOLD SUPERFAMILY PROTEIN"/>
    <property type="match status" value="1"/>
</dbReference>
<dbReference type="AlphaFoldDB" id="A0A4Z0YHC4"/>
<dbReference type="Gene3D" id="3.40.50.720">
    <property type="entry name" value="NAD(P)-binding Rossmann-like Domain"/>
    <property type="match status" value="1"/>
</dbReference>
<dbReference type="EMBL" id="SKBN01000362">
    <property type="protein sequence ID" value="TGJ78671.1"/>
    <property type="molecule type" value="Genomic_DNA"/>
</dbReference>
<keyword evidence="2" id="KW-0560">Oxidoreductase</keyword>
<dbReference type="InterPro" id="IPR002347">
    <property type="entry name" value="SDR_fam"/>
</dbReference>
<protein>
    <submittedName>
        <fullName evidence="3">Uncharacterized protein</fullName>
    </submittedName>
</protein>
<organism evidence="3 4">
    <name type="scientific">Xylaria hypoxylon</name>
    <dbReference type="NCBI Taxonomy" id="37992"/>
    <lineage>
        <taxon>Eukaryota</taxon>
        <taxon>Fungi</taxon>
        <taxon>Dikarya</taxon>
        <taxon>Ascomycota</taxon>
        <taxon>Pezizomycotina</taxon>
        <taxon>Sordariomycetes</taxon>
        <taxon>Xylariomycetidae</taxon>
        <taxon>Xylariales</taxon>
        <taxon>Xylariaceae</taxon>
        <taxon>Xylaria</taxon>
    </lineage>
</organism>
<sequence>MSTIAKTIVATGATSGIGFEAIKQLLLQSQPYNFILGARDLKTTTDAYSALKYDNSKHTVTIFPLELNHMKTVKTFAQKTLEKLGPSPIDYLMLNAGTAMNKQVAETGPHGSKWIEPYLVNHLSQHYLLHLLRPKLEQSKTRIVAVSSGAVRNVKDPSTLENAMLAAKETDKSVYAATKFIQLLGTHWWRRELHGTCQVVAVSPGLIPNTGLSRGSDMKIPDNIPDAKSIPEGAQSVLRAFTRDDLPEDPEQIFLTSWGEWWSKDVYGLSLDKSLQDKWSPSQADIEKEEGVTA</sequence>
<evidence type="ECO:0000313" key="4">
    <source>
        <dbReference type="Proteomes" id="UP000297716"/>
    </source>
</evidence>
<dbReference type="InterPro" id="IPR036291">
    <property type="entry name" value="NAD(P)-bd_dom_sf"/>
</dbReference>
<proteinExistence type="inferred from homology"/>
<dbReference type="OrthoDB" id="542013at2759"/>
<dbReference type="Proteomes" id="UP000297716">
    <property type="component" value="Unassembled WGS sequence"/>
</dbReference>
<reference evidence="3 4" key="1">
    <citation type="submission" date="2019-03" db="EMBL/GenBank/DDBJ databases">
        <title>Draft genome sequence of Xylaria hypoxylon DSM 108379, a ubiquitous saprotrophic-parasitic fungi on hardwood.</title>
        <authorList>
            <person name="Buettner E."/>
            <person name="Leonhardt S."/>
            <person name="Gebauer A.M."/>
            <person name="Liers C."/>
            <person name="Hofrichter M."/>
            <person name="Kellner H."/>
        </authorList>
    </citation>
    <scope>NUCLEOTIDE SEQUENCE [LARGE SCALE GENOMIC DNA]</scope>
    <source>
        <strain evidence="3 4">DSM 108379</strain>
    </source>
</reference>
<keyword evidence="4" id="KW-1185">Reference proteome</keyword>
<evidence type="ECO:0000313" key="3">
    <source>
        <dbReference type="EMBL" id="TGJ78671.1"/>
    </source>
</evidence>
<evidence type="ECO:0000256" key="1">
    <source>
        <dbReference type="ARBA" id="ARBA00006484"/>
    </source>
</evidence>
<gene>
    <name evidence="3" type="ORF">E0Z10_g10091</name>
</gene>
<evidence type="ECO:0000256" key="2">
    <source>
        <dbReference type="ARBA" id="ARBA00023002"/>
    </source>
</evidence>
<dbReference type="STRING" id="37992.A0A4Z0YHC4"/>
<dbReference type="PRINTS" id="PR00081">
    <property type="entry name" value="GDHRDH"/>
</dbReference>
<comment type="similarity">
    <text evidence="1">Belongs to the short-chain dehydrogenases/reductases (SDR) family.</text>
</comment>
<dbReference type="GO" id="GO:0016491">
    <property type="term" value="F:oxidoreductase activity"/>
    <property type="evidence" value="ECO:0007669"/>
    <property type="project" value="UniProtKB-KW"/>
</dbReference>
<comment type="caution">
    <text evidence="3">The sequence shown here is derived from an EMBL/GenBank/DDBJ whole genome shotgun (WGS) entry which is preliminary data.</text>
</comment>
<dbReference type="Pfam" id="PF00106">
    <property type="entry name" value="adh_short"/>
    <property type="match status" value="1"/>
</dbReference>